<dbReference type="CDD" id="cd11286">
    <property type="entry name" value="ADF_cofilin_like"/>
    <property type="match status" value="1"/>
</dbReference>
<dbReference type="InterPro" id="IPR017904">
    <property type="entry name" value="ADF/Cofilin"/>
</dbReference>
<dbReference type="GO" id="GO:0007015">
    <property type="term" value="P:actin filament organization"/>
    <property type="evidence" value="ECO:0007669"/>
    <property type="project" value="UniProtKB-ARBA"/>
</dbReference>
<dbReference type="PANTHER" id="PTHR11913">
    <property type="entry name" value="COFILIN-RELATED"/>
    <property type="match status" value="1"/>
</dbReference>
<evidence type="ECO:0000256" key="1">
    <source>
        <dbReference type="ARBA" id="ARBA00006844"/>
    </source>
</evidence>
<comment type="similarity">
    <text evidence="1">Belongs to the actin-binding proteins ADF family.</text>
</comment>
<dbReference type="Pfam" id="PF00241">
    <property type="entry name" value="Cofilin_ADF"/>
    <property type="match status" value="1"/>
</dbReference>
<accession>A0ABD1G7T7</accession>
<dbReference type="InterPro" id="IPR002108">
    <property type="entry name" value="ADF-H"/>
</dbReference>
<sequence length="157" mass="18100">MLKPFALDQECCCCHFSEQANSASGIAVDDACKLKFLELKAKRNFRYIVFKLDDELQQVVVEKAGGQDETHIDLNNSLPADDCRYAVYDYDFTTDENCRKSKIFFIAWSPETSKVRTKMLYASSKDRFKRELDGIQVELQATDASEMSMDIFKERAY</sequence>
<dbReference type="FunFam" id="3.40.20.10:FF:000025">
    <property type="entry name" value="Actin-depolymerizing factor 2"/>
    <property type="match status" value="1"/>
</dbReference>
<keyword evidence="2" id="KW-0009">Actin-binding</keyword>
<comment type="caution">
    <text evidence="4">The sequence shown here is derived from an EMBL/GenBank/DDBJ whole genome shotgun (WGS) entry which is preliminary data.</text>
</comment>
<dbReference type="AlphaFoldDB" id="A0ABD1G7T7"/>
<name>A0ABD1G7T7_SALDI</name>
<dbReference type="EMBL" id="JBEAFC010000009">
    <property type="protein sequence ID" value="KAL1540164.1"/>
    <property type="molecule type" value="Genomic_DNA"/>
</dbReference>
<evidence type="ECO:0000259" key="3">
    <source>
        <dbReference type="PROSITE" id="PS51263"/>
    </source>
</evidence>
<evidence type="ECO:0000313" key="4">
    <source>
        <dbReference type="EMBL" id="KAL1540164.1"/>
    </source>
</evidence>
<reference evidence="4 5" key="1">
    <citation type="submission" date="2024-06" db="EMBL/GenBank/DDBJ databases">
        <title>A chromosome level genome sequence of Diviner's sage (Salvia divinorum).</title>
        <authorList>
            <person name="Ford S.A."/>
            <person name="Ro D.-K."/>
            <person name="Ness R.W."/>
            <person name="Phillips M.A."/>
        </authorList>
    </citation>
    <scope>NUCLEOTIDE SEQUENCE [LARGE SCALE GENOMIC DNA]</scope>
    <source>
        <strain evidence="4">SAF-2024a</strain>
        <tissue evidence="4">Leaf</tissue>
    </source>
</reference>
<dbReference type="GO" id="GO:0003779">
    <property type="term" value="F:actin binding"/>
    <property type="evidence" value="ECO:0007669"/>
    <property type="project" value="UniProtKB-KW"/>
</dbReference>
<proteinExistence type="inferred from homology"/>
<keyword evidence="5" id="KW-1185">Reference proteome</keyword>
<feature type="domain" description="ADF-H" evidence="3">
    <location>
        <begin position="23"/>
        <end position="157"/>
    </location>
</feature>
<dbReference type="SMART" id="SM00102">
    <property type="entry name" value="ADF"/>
    <property type="match status" value="1"/>
</dbReference>
<protein>
    <submittedName>
        <fullName evidence="4">Actin-depolymerizing factor 10</fullName>
    </submittedName>
</protein>
<evidence type="ECO:0000313" key="5">
    <source>
        <dbReference type="Proteomes" id="UP001567538"/>
    </source>
</evidence>
<organism evidence="4 5">
    <name type="scientific">Salvia divinorum</name>
    <name type="common">Maria pastora</name>
    <name type="synonym">Diviner's sage</name>
    <dbReference type="NCBI Taxonomy" id="28513"/>
    <lineage>
        <taxon>Eukaryota</taxon>
        <taxon>Viridiplantae</taxon>
        <taxon>Streptophyta</taxon>
        <taxon>Embryophyta</taxon>
        <taxon>Tracheophyta</taxon>
        <taxon>Spermatophyta</taxon>
        <taxon>Magnoliopsida</taxon>
        <taxon>eudicotyledons</taxon>
        <taxon>Gunneridae</taxon>
        <taxon>Pentapetalae</taxon>
        <taxon>asterids</taxon>
        <taxon>lamiids</taxon>
        <taxon>Lamiales</taxon>
        <taxon>Lamiaceae</taxon>
        <taxon>Nepetoideae</taxon>
        <taxon>Mentheae</taxon>
        <taxon>Salviinae</taxon>
        <taxon>Salvia</taxon>
        <taxon>Salvia subgen. Calosphace</taxon>
    </lineage>
</organism>
<dbReference type="SUPFAM" id="SSF55753">
    <property type="entry name" value="Actin depolymerizing proteins"/>
    <property type="match status" value="1"/>
</dbReference>
<dbReference type="Gene3D" id="3.40.20.10">
    <property type="entry name" value="Severin"/>
    <property type="match status" value="1"/>
</dbReference>
<dbReference type="InterPro" id="IPR029006">
    <property type="entry name" value="ADF-H/Gelsolin-like_dom_sf"/>
</dbReference>
<gene>
    <name evidence="4" type="primary">ADF10</name>
    <name evidence="4" type="ORF">AAHA92_24558</name>
</gene>
<evidence type="ECO:0000256" key="2">
    <source>
        <dbReference type="ARBA" id="ARBA00023203"/>
    </source>
</evidence>
<dbReference type="Proteomes" id="UP001567538">
    <property type="component" value="Unassembled WGS sequence"/>
</dbReference>
<dbReference type="PROSITE" id="PS51263">
    <property type="entry name" value="ADF_H"/>
    <property type="match status" value="1"/>
</dbReference>